<evidence type="ECO:0000256" key="4">
    <source>
        <dbReference type="ARBA" id="ARBA00022833"/>
    </source>
</evidence>
<accession>A0A8H7MJB5</accession>
<dbReference type="GO" id="GO:0046872">
    <property type="term" value="F:metal ion binding"/>
    <property type="evidence" value="ECO:0007669"/>
    <property type="project" value="UniProtKB-KW"/>
</dbReference>
<comment type="similarity">
    <text evidence="2">Belongs to the zinc-containing alcohol dehydrogenase family.</text>
</comment>
<dbReference type="AlphaFoldDB" id="A0A8H7MJB5"/>
<evidence type="ECO:0008006" key="10">
    <source>
        <dbReference type="Google" id="ProtNLM"/>
    </source>
</evidence>
<dbReference type="OrthoDB" id="1879366at2759"/>
<gene>
    <name evidence="8" type="ORF">EKO04_004650</name>
</gene>
<evidence type="ECO:0000256" key="3">
    <source>
        <dbReference type="ARBA" id="ARBA00022723"/>
    </source>
</evidence>
<evidence type="ECO:0000256" key="2">
    <source>
        <dbReference type="ARBA" id="ARBA00008072"/>
    </source>
</evidence>
<name>A0A8H7MJB5_9PLEO</name>
<evidence type="ECO:0000256" key="1">
    <source>
        <dbReference type="ARBA" id="ARBA00001947"/>
    </source>
</evidence>
<dbReference type="CDD" id="cd08297">
    <property type="entry name" value="CAD3"/>
    <property type="match status" value="1"/>
</dbReference>
<sequence>MKAARLTKFNQAYEIQEVPVPKYGENDLLLKVGAAGFCHTDYQVYEGVYQSKLPVTASHEPVGTVVALGDKASKSWKIGQRVGMLNLRHACNDCGGCRNYREGDLPNMRFCENKEMAGIQDDGGFAEYVVADADSSSLLPDGLSFEQAAPMMCAGATVWGGISKLELSKDLPVAVIGIGGLGQLAIQFLKALGHPTIAIDNRKEGKDLAREVGPEALRADKVVDYNAKDAAEQVIKFGGDAGGVAGVVVCTDDVPATGWSLKILRPRGVCVPLGLPPDGFKFGAFDLVFKEQVIRGSLVATKPLTDEMMKIVEKHGIRSHITTIDFKDVPKLPEMYMDKHLKGRLVLKM</sequence>
<keyword evidence="3" id="KW-0479">Metal-binding</keyword>
<comment type="cofactor">
    <cofactor evidence="1">
        <name>Zn(2+)</name>
        <dbReference type="ChEBI" id="CHEBI:29105"/>
    </cofactor>
</comment>
<dbReference type="SUPFAM" id="SSF50129">
    <property type="entry name" value="GroES-like"/>
    <property type="match status" value="1"/>
</dbReference>
<reference evidence="8" key="2">
    <citation type="submission" date="2020-09" db="EMBL/GenBank/DDBJ databases">
        <title>Reference genome assembly for Australian Ascochyta lentis isolate Al4.</title>
        <authorList>
            <person name="Lee R.C."/>
            <person name="Farfan-Caceres L.M."/>
            <person name="Debler J.W."/>
            <person name="Williams A.H."/>
            <person name="Henares B.M."/>
        </authorList>
    </citation>
    <scope>NUCLEOTIDE SEQUENCE</scope>
    <source>
        <strain evidence="8">Al4</strain>
    </source>
</reference>
<evidence type="ECO:0000313" key="9">
    <source>
        <dbReference type="Proteomes" id="UP000651452"/>
    </source>
</evidence>
<dbReference type="EMBL" id="RZGK01000008">
    <property type="protein sequence ID" value="KAF9697223.1"/>
    <property type="molecule type" value="Genomic_DNA"/>
</dbReference>
<dbReference type="Gene3D" id="3.90.180.10">
    <property type="entry name" value="Medium-chain alcohol dehydrogenases, catalytic domain"/>
    <property type="match status" value="1"/>
</dbReference>
<evidence type="ECO:0000259" key="7">
    <source>
        <dbReference type="Pfam" id="PF08240"/>
    </source>
</evidence>
<evidence type="ECO:0000256" key="5">
    <source>
        <dbReference type="ARBA" id="ARBA00023002"/>
    </source>
</evidence>
<dbReference type="GO" id="GO:0005737">
    <property type="term" value="C:cytoplasm"/>
    <property type="evidence" value="ECO:0007669"/>
    <property type="project" value="TreeGrafter"/>
</dbReference>
<dbReference type="Pfam" id="PF08240">
    <property type="entry name" value="ADH_N"/>
    <property type="match status" value="1"/>
</dbReference>
<keyword evidence="4" id="KW-0862">Zinc</keyword>
<keyword evidence="9" id="KW-1185">Reference proteome</keyword>
<feature type="domain" description="Alcohol dehydrogenase-like C-terminal" evidence="6">
    <location>
        <begin position="180"/>
        <end position="312"/>
    </location>
</feature>
<comment type="caution">
    <text evidence="8">The sequence shown here is derived from an EMBL/GenBank/DDBJ whole genome shotgun (WGS) entry which is preliminary data.</text>
</comment>
<keyword evidence="5" id="KW-0560">Oxidoreductase</keyword>
<organism evidence="8 9">
    <name type="scientific">Ascochyta lentis</name>
    <dbReference type="NCBI Taxonomy" id="205686"/>
    <lineage>
        <taxon>Eukaryota</taxon>
        <taxon>Fungi</taxon>
        <taxon>Dikarya</taxon>
        <taxon>Ascomycota</taxon>
        <taxon>Pezizomycotina</taxon>
        <taxon>Dothideomycetes</taxon>
        <taxon>Pleosporomycetidae</taxon>
        <taxon>Pleosporales</taxon>
        <taxon>Pleosporineae</taxon>
        <taxon>Didymellaceae</taxon>
        <taxon>Ascochyta</taxon>
    </lineage>
</organism>
<dbReference type="Gene3D" id="3.40.50.720">
    <property type="entry name" value="NAD(P)-binding Rossmann-like Domain"/>
    <property type="match status" value="1"/>
</dbReference>
<reference evidence="8" key="1">
    <citation type="submission" date="2018-12" db="EMBL/GenBank/DDBJ databases">
        <authorList>
            <person name="Syme R.A."/>
            <person name="Farfan-Caceres L."/>
            <person name="Lichtenzveig J."/>
        </authorList>
    </citation>
    <scope>NUCLEOTIDE SEQUENCE</scope>
    <source>
        <strain evidence="8">Al4</strain>
    </source>
</reference>
<dbReference type="InterPro" id="IPR013154">
    <property type="entry name" value="ADH-like_N"/>
</dbReference>
<dbReference type="Pfam" id="PF00107">
    <property type="entry name" value="ADH_zinc_N"/>
    <property type="match status" value="1"/>
</dbReference>
<dbReference type="InterPro" id="IPR013149">
    <property type="entry name" value="ADH-like_C"/>
</dbReference>
<dbReference type="InterPro" id="IPR036291">
    <property type="entry name" value="NAD(P)-bd_dom_sf"/>
</dbReference>
<feature type="domain" description="Alcohol dehydrogenase-like N-terminal" evidence="7">
    <location>
        <begin position="24"/>
        <end position="140"/>
    </location>
</feature>
<dbReference type="InterPro" id="IPR011032">
    <property type="entry name" value="GroES-like_sf"/>
</dbReference>
<dbReference type="Proteomes" id="UP000651452">
    <property type="component" value="Unassembled WGS sequence"/>
</dbReference>
<dbReference type="GO" id="GO:0004022">
    <property type="term" value="F:alcohol dehydrogenase (NAD+) activity"/>
    <property type="evidence" value="ECO:0007669"/>
    <property type="project" value="TreeGrafter"/>
</dbReference>
<dbReference type="PANTHER" id="PTHR42940">
    <property type="entry name" value="ALCOHOL DEHYDROGENASE 1-RELATED"/>
    <property type="match status" value="1"/>
</dbReference>
<protein>
    <recommendedName>
        <fullName evidence="10">Alcohol dehydrogenase</fullName>
    </recommendedName>
</protein>
<dbReference type="PANTHER" id="PTHR42940:SF8">
    <property type="entry name" value="VACUOLAR PROTEIN SORTING-ASSOCIATED PROTEIN 11"/>
    <property type="match status" value="1"/>
</dbReference>
<dbReference type="SUPFAM" id="SSF51735">
    <property type="entry name" value="NAD(P)-binding Rossmann-fold domains"/>
    <property type="match status" value="1"/>
</dbReference>
<proteinExistence type="inferred from homology"/>
<evidence type="ECO:0000313" key="8">
    <source>
        <dbReference type="EMBL" id="KAF9697223.1"/>
    </source>
</evidence>
<evidence type="ECO:0000259" key="6">
    <source>
        <dbReference type="Pfam" id="PF00107"/>
    </source>
</evidence>